<accession>A0A5S9N6P8</accession>
<keyword evidence="3" id="KW-1185">Reference proteome</keyword>
<dbReference type="Pfam" id="PF09476">
    <property type="entry name" value="Pilus_CpaD"/>
    <property type="match status" value="1"/>
</dbReference>
<sequence length="207" mass="21931">MGSFTSLGYVCRVLALTVGMIGVVTPAQAIDTSGHLSVKAKMIQTSLPLSRAGVNSQTVDALEQLFKQKQITPEQLSAVVTLAPSDARLQTKIQQVLVSLGIRSDLIQVQRNAEQTPKTAALALEYYVATVDSCDTGHNNEFGCSSTNNLAAMVADPRHLVQPEVLTATMGDAAVHAIKRAVRSPDARALDQSGSSDDVSIRLTGDN</sequence>
<dbReference type="OrthoDB" id="9802674at2"/>
<proteinExistence type="predicted"/>
<protein>
    <recommendedName>
        <fullName evidence="4">Pilus assembly protein CpaD</fullName>
    </recommendedName>
</protein>
<organism evidence="2 3">
    <name type="scientific">BD1-7 clade bacterium</name>
    <dbReference type="NCBI Taxonomy" id="2029982"/>
    <lineage>
        <taxon>Bacteria</taxon>
        <taxon>Pseudomonadati</taxon>
        <taxon>Pseudomonadota</taxon>
        <taxon>Gammaproteobacteria</taxon>
        <taxon>Cellvibrionales</taxon>
        <taxon>Spongiibacteraceae</taxon>
        <taxon>BD1-7 clade</taxon>
    </lineage>
</organism>
<dbReference type="AlphaFoldDB" id="A0A5S9N6P8"/>
<evidence type="ECO:0000256" key="1">
    <source>
        <dbReference type="SAM" id="MobiDB-lite"/>
    </source>
</evidence>
<gene>
    <name evidence="2" type="ORF">OPDIPICF_00756</name>
</gene>
<dbReference type="EMBL" id="CACSIO010000001">
    <property type="protein sequence ID" value="CAA0084971.1"/>
    <property type="molecule type" value="Genomic_DNA"/>
</dbReference>
<evidence type="ECO:0000313" key="2">
    <source>
        <dbReference type="EMBL" id="CAA0084971.1"/>
    </source>
</evidence>
<dbReference type="InterPro" id="IPR019027">
    <property type="entry name" value="Pilus_biogenesis_CpaD-related"/>
</dbReference>
<feature type="region of interest" description="Disordered" evidence="1">
    <location>
        <begin position="186"/>
        <end position="207"/>
    </location>
</feature>
<dbReference type="Proteomes" id="UP000441399">
    <property type="component" value="Unassembled WGS sequence"/>
</dbReference>
<name>A0A5S9N6P8_9GAMM</name>
<evidence type="ECO:0000313" key="3">
    <source>
        <dbReference type="Proteomes" id="UP000441399"/>
    </source>
</evidence>
<evidence type="ECO:0008006" key="4">
    <source>
        <dbReference type="Google" id="ProtNLM"/>
    </source>
</evidence>
<reference evidence="2 3" key="1">
    <citation type="submission" date="2019-11" db="EMBL/GenBank/DDBJ databases">
        <authorList>
            <person name="Holert J."/>
        </authorList>
    </citation>
    <scope>NUCLEOTIDE SEQUENCE [LARGE SCALE GENOMIC DNA]</scope>
    <source>
        <strain evidence="2">SB11_3</strain>
    </source>
</reference>